<feature type="transmembrane region" description="Helical" evidence="1">
    <location>
        <begin position="126"/>
        <end position="148"/>
    </location>
</feature>
<comment type="caution">
    <text evidence="2">The sequence shown here is derived from an EMBL/GenBank/DDBJ whole genome shotgun (WGS) entry which is preliminary data.</text>
</comment>
<keyword evidence="1" id="KW-1133">Transmembrane helix</keyword>
<feature type="transmembrane region" description="Helical" evidence="1">
    <location>
        <begin position="101"/>
        <end position="120"/>
    </location>
</feature>
<evidence type="ECO:0000313" key="3">
    <source>
        <dbReference type="Proteomes" id="UP001201812"/>
    </source>
</evidence>
<reference evidence="2" key="1">
    <citation type="submission" date="2022-01" db="EMBL/GenBank/DDBJ databases">
        <title>Genome Sequence Resource for Two Populations of Ditylenchus destructor, the Migratory Endoparasitic Phytonematode.</title>
        <authorList>
            <person name="Zhang H."/>
            <person name="Lin R."/>
            <person name="Xie B."/>
        </authorList>
    </citation>
    <scope>NUCLEOTIDE SEQUENCE</scope>
    <source>
        <strain evidence="2">BazhouSP</strain>
    </source>
</reference>
<dbReference type="Pfam" id="PF10317">
    <property type="entry name" value="7TM_GPCR_Srd"/>
    <property type="match status" value="1"/>
</dbReference>
<keyword evidence="1" id="KW-0812">Transmembrane</keyword>
<gene>
    <name evidence="2" type="ORF">DdX_13165</name>
</gene>
<evidence type="ECO:0000256" key="1">
    <source>
        <dbReference type="SAM" id="Phobius"/>
    </source>
</evidence>
<dbReference type="Proteomes" id="UP001201812">
    <property type="component" value="Unassembled WGS sequence"/>
</dbReference>
<name>A0AAD4MZ36_9BILA</name>
<accession>A0AAD4MZ36</accession>
<keyword evidence="3" id="KW-1185">Reference proteome</keyword>
<dbReference type="EMBL" id="JAKKPZ010000050">
    <property type="protein sequence ID" value="KAI1706125.1"/>
    <property type="molecule type" value="Genomic_DNA"/>
</dbReference>
<dbReference type="AlphaFoldDB" id="A0AAD4MZ36"/>
<protein>
    <submittedName>
        <fullName evidence="2">Serpentine type 7TM GPCR chemoreceptor srd domain-containing protein</fullName>
    </submittedName>
</protein>
<organism evidence="2 3">
    <name type="scientific">Ditylenchus destructor</name>
    <dbReference type="NCBI Taxonomy" id="166010"/>
    <lineage>
        <taxon>Eukaryota</taxon>
        <taxon>Metazoa</taxon>
        <taxon>Ecdysozoa</taxon>
        <taxon>Nematoda</taxon>
        <taxon>Chromadorea</taxon>
        <taxon>Rhabditida</taxon>
        <taxon>Tylenchina</taxon>
        <taxon>Tylenchomorpha</taxon>
        <taxon>Sphaerularioidea</taxon>
        <taxon>Anguinidae</taxon>
        <taxon>Anguininae</taxon>
        <taxon>Ditylenchus</taxon>
    </lineage>
</organism>
<feature type="transmembrane region" description="Helical" evidence="1">
    <location>
        <begin position="42"/>
        <end position="64"/>
    </location>
</feature>
<keyword evidence="1" id="KW-0472">Membrane</keyword>
<evidence type="ECO:0000313" key="2">
    <source>
        <dbReference type="EMBL" id="KAI1706125.1"/>
    </source>
</evidence>
<dbReference type="InterPro" id="IPR019421">
    <property type="entry name" value="7TM_GPCR_serpentine_rcpt_Srd"/>
</dbReference>
<sequence>MLISKSILTLSVPDRVILAKRLIYCSSPILKFMLNIGTLQEVNCWLCAILGIFFNSLLIWMIVYRSVAEIRPYSRILLQTCVIDIYTVVTMIVVQPAILPCVGSLVSLIAMLTTVLVVKASSVNNMAYITMPVHWIPVLNPVITIFVVGSYRRVVFKNFTVRNVTNEFIGPTQMFDESWLNA</sequence>
<proteinExistence type="predicted"/>